<dbReference type="EMBL" id="JAFBCF010000001">
    <property type="protein sequence ID" value="MBM7798545.1"/>
    <property type="molecule type" value="Genomic_DNA"/>
</dbReference>
<sequence length="428" mass="45117">MKPARAKLTAGRRGIISILAGTAGGQGVALLAAPLLSRMYDPADFGVLAIISALVAVLGTVAALRFELAVPLPRRENDAYSLVFLGLLSSTVTFLVGTAIVAIGGDFLSSSFGVPQLMPWLWLVPVIAAVMGVYLTLNQLAIRRRRYNAIARRNLAQSVATVLAQLGGGLAGFAPGGLVVGLGIGQLTSAAAMSLGSSLRSPPAREGRTLSRLKQNATRYRKFPLLMMPSGLLNVAGLQVPVVLIAIWYGTDVAGWLGMTQRVLALPVMLVGTAIAQVYLGKISTAIRDDVEDVWRLFKQTSQRLAIVGGLAAVGVAVLGPWLFALVFGAPWHTSGLYAQALALSLALQLVAVPVSQTLIVFENQAVQLGWDFARLVLSTGAVALCWASGWSALVAVWSFGMVSAAAYAGSWLLSRWAIKTRLKTFAL</sequence>
<gene>
    <name evidence="8" type="ORF">JOE57_001466</name>
</gene>
<feature type="transmembrane region" description="Helical" evidence="7">
    <location>
        <begin position="45"/>
        <end position="68"/>
    </location>
</feature>
<dbReference type="Pfam" id="PF13440">
    <property type="entry name" value="Polysacc_synt_3"/>
    <property type="match status" value="1"/>
</dbReference>
<evidence type="ECO:0000256" key="5">
    <source>
        <dbReference type="ARBA" id="ARBA00022989"/>
    </source>
</evidence>
<feature type="transmembrane region" description="Helical" evidence="7">
    <location>
        <begin position="305"/>
        <end position="325"/>
    </location>
</feature>
<dbReference type="RefSeq" id="WP_204917070.1">
    <property type="nucleotide sequence ID" value="NZ_BAAAQP010000002.1"/>
</dbReference>
<feature type="transmembrane region" description="Helical" evidence="7">
    <location>
        <begin position="231"/>
        <end position="251"/>
    </location>
</feature>
<feature type="transmembrane region" description="Helical" evidence="7">
    <location>
        <begin position="80"/>
        <end position="105"/>
    </location>
</feature>
<evidence type="ECO:0000256" key="6">
    <source>
        <dbReference type="ARBA" id="ARBA00023136"/>
    </source>
</evidence>
<keyword evidence="6 7" id="KW-0472">Membrane</keyword>
<feature type="transmembrane region" description="Helical" evidence="7">
    <location>
        <begin position="12"/>
        <end position="33"/>
    </location>
</feature>
<comment type="similarity">
    <text evidence="2">Belongs to the polysaccharide synthase family.</text>
</comment>
<evidence type="ECO:0000256" key="2">
    <source>
        <dbReference type="ARBA" id="ARBA00007430"/>
    </source>
</evidence>
<feature type="transmembrane region" description="Helical" evidence="7">
    <location>
        <begin position="396"/>
        <end position="414"/>
    </location>
</feature>
<proteinExistence type="inferred from homology"/>
<dbReference type="InterPro" id="IPR050833">
    <property type="entry name" value="Poly_Biosynth_Transport"/>
</dbReference>
<keyword evidence="4 7" id="KW-0812">Transmembrane</keyword>
<evidence type="ECO:0000256" key="3">
    <source>
        <dbReference type="ARBA" id="ARBA00022475"/>
    </source>
</evidence>
<keyword evidence="9" id="KW-1185">Reference proteome</keyword>
<dbReference type="PANTHER" id="PTHR30250:SF10">
    <property type="entry name" value="LIPOPOLYSACCHARIDE BIOSYNTHESIS PROTEIN WZXC"/>
    <property type="match status" value="1"/>
</dbReference>
<feature type="transmembrane region" description="Helical" evidence="7">
    <location>
        <begin position="337"/>
        <end position="361"/>
    </location>
</feature>
<keyword evidence="5 7" id="KW-1133">Transmembrane helix</keyword>
<feature type="transmembrane region" description="Helical" evidence="7">
    <location>
        <begin position="263"/>
        <end position="280"/>
    </location>
</feature>
<feature type="transmembrane region" description="Helical" evidence="7">
    <location>
        <begin position="117"/>
        <end position="137"/>
    </location>
</feature>
<comment type="subcellular location">
    <subcellularLocation>
        <location evidence="1">Cell membrane</location>
        <topology evidence="1">Multi-pass membrane protein</topology>
    </subcellularLocation>
</comment>
<evidence type="ECO:0000256" key="1">
    <source>
        <dbReference type="ARBA" id="ARBA00004651"/>
    </source>
</evidence>
<evidence type="ECO:0000313" key="8">
    <source>
        <dbReference type="EMBL" id="MBM7798545.1"/>
    </source>
</evidence>
<dbReference type="PANTHER" id="PTHR30250">
    <property type="entry name" value="PST FAMILY PREDICTED COLANIC ACID TRANSPORTER"/>
    <property type="match status" value="1"/>
</dbReference>
<comment type="caution">
    <text evidence="8">The sequence shown here is derived from an EMBL/GenBank/DDBJ whole genome shotgun (WGS) entry which is preliminary data.</text>
</comment>
<evidence type="ECO:0000256" key="4">
    <source>
        <dbReference type="ARBA" id="ARBA00022692"/>
    </source>
</evidence>
<organism evidence="8 9">
    <name type="scientific">Microlunatus panaciterrae</name>
    <dbReference type="NCBI Taxonomy" id="400768"/>
    <lineage>
        <taxon>Bacteria</taxon>
        <taxon>Bacillati</taxon>
        <taxon>Actinomycetota</taxon>
        <taxon>Actinomycetes</taxon>
        <taxon>Propionibacteriales</taxon>
        <taxon>Propionibacteriaceae</taxon>
        <taxon>Microlunatus</taxon>
    </lineage>
</organism>
<dbReference type="Proteomes" id="UP000704762">
    <property type="component" value="Unassembled WGS sequence"/>
</dbReference>
<keyword evidence="3" id="KW-1003">Cell membrane</keyword>
<evidence type="ECO:0000313" key="9">
    <source>
        <dbReference type="Proteomes" id="UP000704762"/>
    </source>
</evidence>
<reference evidence="8 9" key="1">
    <citation type="submission" date="2021-01" db="EMBL/GenBank/DDBJ databases">
        <title>Sequencing the genomes of 1000 actinobacteria strains.</title>
        <authorList>
            <person name="Klenk H.-P."/>
        </authorList>
    </citation>
    <scope>NUCLEOTIDE SEQUENCE [LARGE SCALE GENOMIC DNA]</scope>
    <source>
        <strain evidence="8 9">DSM 18662</strain>
    </source>
</reference>
<name>A0ABS2RHR4_9ACTN</name>
<protein>
    <submittedName>
        <fullName evidence="8">O-antigen/teichoic acid export membrane protein</fullName>
    </submittedName>
</protein>
<evidence type="ECO:0000256" key="7">
    <source>
        <dbReference type="SAM" id="Phobius"/>
    </source>
</evidence>
<accession>A0ABS2RHR4</accession>